<comment type="caution">
    <text evidence="4">The sequence shown here is derived from an EMBL/GenBank/DDBJ whole genome shotgun (WGS) entry which is preliminary data.</text>
</comment>
<dbReference type="InterPro" id="IPR058922">
    <property type="entry name" value="WHD_DRP"/>
</dbReference>
<gene>
    <name evidence="4" type="ORF">EZV62_028193</name>
</gene>
<evidence type="ECO:0000259" key="3">
    <source>
        <dbReference type="Pfam" id="PF23559"/>
    </source>
</evidence>
<organism evidence="4 5">
    <name type="scientific">Acer yangbiense</name>
    <dbReference type="NCBI Taxonomy" id="1000413"/>
    <lineage>
        <taxon>Eukaryota</taxon>
        <taxon>Viridiplantae</taxon>
        <taxon>Streptophyta</taxon>
        <taxon>Embryophyta</taxon>
        <taxon>Tracheophyta</taxon>
        <taxon>Spermatophyta</taxon>
        <taxon>Magnoliopsida</taxon>
        <taxon>eudicotyledons</taxon>
        <taxon>Gunneridae</taxon>
        <taxon>Pentapetalae</taxon>
        <taxon>rosids</taxon>
        <taxon>malvids</taxon>
        <taxon>Sapindales</taxon>
        <taxon>Sapindaceae</taxon>
        <taxon>Hippocastanoideae</taxon>
        <taxon>Acereae</taxon>
        <taxon>Acer</taxon>
    </lineage>
</organism>
<dbReference type="PANTHER" id="PTHR36766:SF40">
    <property type="entry name" value="DISEASE RESISTANCE PROTEIN RGA3"/>
    <property type="match status" value="1"/>
</dbReference>
<evidence type="ECO:0000313" key="4">
    <source>
        <dbReference type="EMBL" id="TXG46313.1"/>
    </source>
</evidence>
<dbReference type="FunFam" id="1.10.8.430:FF:000003">
    <property type="entry name" value="Probable disease resistance protein At5g66910"/>
    <property type="match status" value="1"/>
</dbReference>
<evidence type="ECO:0000256" key="1">
    <source>
        <dbReference type="ARBA" id="ARBA00022737"/>
    </source>
</evidence>
<keyword evidence="5" id="KW-1185">Reference proteome</keyword>
<dbReference type="GO" id="GO:0043531">
    <property type="term" value="F:ADP binding"/>
    <property type="evidence" value="ECO:0007669"/>
    <property type="project" value="InterPro"/>
</dbReference>
<dbReference type="AlphaFoldDB" id="A0A5C7GP12"/>
<dbReference type="EMBL" id="VAHF01000237">
    <property type="protein sequence ID" value="TXG46313.1"/>
    <property type="molecule type" value="Genomic_DNA"/>
</dbReference>
<reference evidence="5" key="1">
    <citation type="journal article" date="2019" name="Gigascience">
        <title>De novo genome assembly of the endangered Acer yangbiense, a plant species with extremely small populations endemic to Yunnan Province, China.</title>
        <authorList>
            <person name="Yang J."/>
            <person name="Wariss H.M."/>
            <person name="Tao L."/>
            <person name="Zhang R."/>
            <person name="Yun Q."/>
            <person name="Hollingsworth P."/>
            <person name="Dao Z."/>
            <person name="Luo G."/>
            <person name="Guo H."/>
            <person name="Ma Y."/>
            <person name="Sun W."/>
        </authorList>
    </citation>
    <scope>NUCLEOTIDE SEQUENCE [LARGE SCALE GENOMIC DNA]</scope>
    <source>
        <strain evidence="5">cv. Malutang</strain>
    </source>
</reference>
<dbReference type="Gene3D" id="1.10.8.430">
    <property type="entry name" value="Helical domain of apoptotic protease-activating factors"/>
    <property type="match status" value="1"/>
</dbReference>
<dbReference type="PANTHER" id="PTHR36766">
    <property type="entry name" value="PLANT BROAD-SPECTRUM MILDEW RESISTANCE PROTEIN RPW8"/>
    <property type="match status" value="1"/>
</dbReference>
<accession>A0A5C7GP12</accession>
<dbReference type="InterPro" id="IPR027417">
    <property type="entry name" value="P-loop_NTPase"/>
</dbReference>
<evidence type="ECO:0000313" key="5">
    <source>
        <dbReference type="Proteomes" id="UP000323000"/>
    </source>
</evidence>
<dbReference type="GO" id="GO:0006952">
    <property type="term" value="P:defense response"/>
    <property type="evidence" value="ECO:0007669"/>
    <property type="project" value="UniProtKB-KW"/>
</dbReference>
<keyword evidence="1" id="KW-0677">Repeat</keyword>
<dbReference type="InterPro" id="IPR042197">
    <property type="entry name" value="Apaf_helical"/>
</dbReference>
<evidence type="ECO:0000256" key="2">
    <source>
        <dbReference type="ARBA" id="ARBA00022821"/>
    </source>
</evidence>
<name>A0A5C7GP12_9ROSI</name>
<dbReference type="Proteomes" id="UP000323000">
    <property type="component" value="Unassembled WGS sequence"/>
</dbReference>
<dbReference type="Pfam" id="PF23559">
    <property type="entry name" value="WHD_DRP"/>
    <property type="match status" value="1"/>
</dbReference>
<keyword evidence="2" id="KW-0611">Plant defense</keyword>
<dbReference type="SUPFAM" id="SSF52540">
    <property type="entry name" value="P-loop containing nucleoside triphosphate hydrolases"/>
    <property type="match status" value="1"/>
</dbReference>
<proteinExistence type="predicted"/>
<protein>
    <recommendedName>
        <fullName evidence="3">Disease resistance protein winged helix domain-containing protein</fullName>
    </recommendedName>
</protein>
<feature type="domain" description="Disease resistance protein winged helix" evidence="3">
    <location>
        <begin position="86"/>
        <end position="135"/>
    </location>
</feature>
<dbReference type="OrthoDB" id="1747370at2759"/>
<sequence length="269" mass="30903">MKSIDGIDIGVLTPNDSWLLFKQLALCDRSQEECEKLENIGREIVGKCKGLPLAVKTIGSLLRFKKTRDQWQRILDSEMWKLKELEKDNDEEIEIIGEEYCFDTLAMHSFFQEFRKDDDGNIYACKMHDIVHDFAHFLVKNECFSKEIYSSEEASLDVSCWEMGWIFVRSHVDLSYKTKFVAAMQSLVGVLLMAQCAEHCRCTFCARLVSAGEFYPSKSSNSSLVVMGIFDFTKLLSVQISFTSYGFNALTNNEMLSPRWMNEVESGDF</sequence>